<reference evidence="1" key="1">
    <citation type="submission" date="2021-01" db="UniProtKB">
        <authorList>
            <consortium name="EnsemblPlants"/>
        </authorList>
    </citation>
    <scope>IDENTIFICATION</scope>
</reference>
<accession>A0A7N0U0K8</accession>
<sequence length="71" mass="8154">MRLDRVRKYSKVFTRSGSTRSDDLSSLVSTLAQIWCLVSHAVIWVPRSIICSHKSILNCSSNNYRLNIKIK</sequence>
<evidence type="ECO:0000313" key="2">
    <source>
        <dbReference type="Proteomes" id="UP000594263"/>
    </source>
</evidence>
<proteinExistence type="predicted"/>
<dbReference type="AlphaFoldDB" id="A0A7N0U0K8"/>
<dbReference type="Proteomes" id="UP000594263">
    <property type="component" value="Unplaced"/>
</dbReference>
<name>A0A7N0U0K8_KALFE</name>
<evidence type="ECO:0000313" key="1">
    <source>
        <dbReference type="EnsemblPlants" id="Kaladp0048s0607.1.v1.1.CDS.1"/>
    </source>
</evidence>
<protein>
    <submittedName>
        <fullName evidence="1">Uncharacterized protein</fullName>
    </submittedName>
</protein>
<keyword evidence="2" id="KW-1185">Reference proteome</keyword>
<organism evidence="1 2">
    <name type="scientific">Kalanchoe fedtschenkoi</name>
    <name type="common">Lavender scallops</name>
    <name type="synonym">South American air plant</name>
    <dbReference type="NCBI Taxonomy" id="63787"/>
    <lineage>
        <taxon>Eukaryota</taxon>
        <taxon>Viridiplantae</taxon>
        <taxon>Streptophyta</taxon>
        <taxon>Embryophyta</taxon>
        <taxon>Tracheophyta</taxon>
        <taxon>Spermatophyta</taxon>
        <taxon>Magnoliopsida</taxon>
        <taxon>eudicotyledons</taxon>
        <taxon>Gunneridae</taxon>
        <taxon>Pentapetalae</taxon>
        <taxon>Saxifragales</taxon>
        <taxon>Crassulaceae</taxon>
        <taxon>Kalanchoe</taxon>
    </lineage>
</organism>
<dbReference type="EnsemblPlants" id="Kaladp0048s0607.1.v1.1">
    <property type="protein sequence ID" value="Kaladp0048s0607.1.v1.1.CDS.1"/>
    <property type="gene ID" value="Kaladp0048s0607.v1.1"/>
</dbReference>
<dbReference type="Gramene" id="Kaladp0048s0607.1.v1.1">
    <property type="protein sequence ID" value="Kaladp0048s0607.1.v1.1.CDS.1"/>
    <property type="gene ID" value="Kaladp0048s0607.v1.1"/>
</dbReference>